<comment type="similarity">
    <text evidence="1">Belongs to the peptidase A31 family.</text>
</comment>
<dbReference type="AlphaFoldDB" id="A0A918U2D6"/>
<proteinExistence type="inferred from homology"/>
<dbReference type="Proteomes" id="UP000646244">
    <property type="component" value="Unassembled WGS sequence"/>
</dbReference>
<protein>
    <recommendedName>
        <fullName evidence="7">Hydrogenase maturation protease</fullName>
    </recommendedName>
</protein>
<dbReference type="Pfam" id="PF01750">
    <property type="entry name" value="HycI"/>
    <property type="match status" value="1"/>
</dbReference>
<dbReference type="RefSeq" id="WP_373303647.1">
    <property type="nucleotide sequence ID" value="NZ_BMVB01000044.1"/>
</dbReference>
<accession>A0A918U2D6</accession>
<evidence type="ECO:0000256" key="3">
    <source>
        <dbReference type="ARBA" id="ARBA00022750"/>
    </source>
</evidence>
<keyword evidence="4" id="KW-0378">Hydrolase</keyword>
<sequence>MSTVRIGGVDVGRGSRVRLRPGRHADALDPALTGRIAEVTDVAEDLEGRVQLVVTLADDAGRDFTTGLGHRFFFSPGEVEPVAAPGDRPRPPRILVAGIGNVFLADDAFGPEVVAALHADPLPDGVHVVDFGIRGMDLAYRLLDGYDAAVLVDAAPHGAAPGTLCLIEPDPADTTGPTAPEAHGMDPVKVLALARSLTEDGSPAEDERAALPRILVLGCEPLVRMRGDEPDVDVGLSAPVRAAVDEAVCRLRTLTARLLHDPLTPLEPDPGPLQPARR</sequence>
<reference evidence="5" key="2">
    <citation type="submission" date="2020-09" db="EMBL/GenBank/DDBJ databases">
        <authorList>
            <person name="Sun Q."/>
            <person name="Ohkuma M."/>
        </authorList>
    </citation>
    <scope>NUCLEOTIDE SEQUENCE</scope>
    <source>
        <strain evidence="5">JCM 4633</strain>
    </source>
</reference>
<evidence type="ECO:0000256" key="1">
    <source>
        <dbReference type="ARBA" id="ARBA00006814"/>
    </source>
</evidence>
<evidence type="ECO:0000313" key="5">
    <source>
        <dbReference type="EMBL" id="GHC74022.1"/>
    </source>
</evidence>
<gene>
    <name evidence="5" type="ORF">GCM10010507_61680</name>
</gene>
<keyword evidence="3" id="KW-0064">Aspartyl protease</keyword>
<dbReference type="GO" id="GO:0004190">
    <property type="term" value="F:aspartic-type endopeptidase activity"/>
    <property type="evidence" value="ECO:0007669"/>
    <property type="project" value="UniProtKB-KW"/>
</dbReference>
<organism evidence="5 6">
    <name type="scientific">Streptomyces cinnamoneus</name>
    <name type="common">Streptoverticillium cinnamoneum</name>
    <dbReference type="NCBI Taxonomy" id="53446"/>
    <lineage>
        <taxon>Bacteria</taxon>
        <taxon>Bacillati</taxon>
        <taxon>Actinomycetota</taxon>
        <taxon>Actinomycetes</taxon>
        <taxon>Kitasatosporales</taxon>
        <taxon>Streptomycetaceae</taxon>
        <taxon>Streptomyces</taxon>
        <taxon>Streptomyces cinnamoneus group</taxon>
    </lineage>
</organism>
<keyword evidence="2" id="KW-0645">Protease</keyword>
<dbReference type="GO" id="GO:0008047">
    <property type="term" value="F:enzyme activator activity"/>
    <property type="evidence" value="ECO:0007669"/>
    <property type="project" value="InterPro"/>
</dbReference>
<dbReference type="Gene3D" id="3.40.50.1450">
    <property type="entry name" value="HybD-like"/>
    <property type="match status" value="1"/>
</dbReference>
<dbReference type="NCBIfam" id="TIGR00072">
    <property type="entry name" value="hydrog_prot"/>
    <property type="match status" value="1"/>
</dbReference>
<dbReference type="SUPFAM" id="SSF53163">
    <property type="entry name" value="HybD-like"/>
    <property type="match status" value="1"/>
</dbReference>
<dbReference type="PRINTS" id="PR00446">
    <property type="entry name" value="HYDRGNUPTAKE"/>
</dbReference>
<evidence type="ECO:0000313" key="6">
    <source>
        <dbReference type="Proteomes" id="UP000646244"/>
    </source>
</evidence>
<dbReference type="PANTHER" id="PTHR30302">
    <property type="entry name" value="HYDROGENASE 1 MATURATION PROTEASE"/>
    <property type="match status" value="1"/>
</dbReference>
<dbReference type="InterPro" id="IPR000671">
    <property type="entry name" value="Peptidase_A31"/>
</dbReference>
<comment type="caution">
    <text evidence="5">The sequence shown here is derived from an EMBL/GenBank/DDBJ whole genome shotgun (WGS) entry which is preliminary data.</text>
</comment>
<dbReference type="PANTHER" id="PTHR30302:SF1">
    <property type="entry name" value="HYDROGENASE 2 MATURATION PROTEASE"/>
    <property type="match status" value="1"/>
</dbReference>
<evidence type="ECO:0008006" key="7">
    <source>
        <dbReference type="Google" id="ProtNLM"/>
    </source>
</evidence>
<dbReference type="InterPro" id="IPR023430">
    <property type="entry name" value="Pept_HybD-like_dom_sf"/>
</dbReference>
<dbReference type="GO" id="GO:0016485">
    <property type="term" value="P:protein processing"/>
    <property type="evidence" value="ECO:0007669"/>
    <property type="project" value="TreeGrafter"/>
</dbReference>
<reference evidence="5" key="1">
    <citation type="journal article" date="2014" name="Int. J. Syst. Evol. Microbiol.">
        <title>Complete genome sequence of Corynebacterium casei LMG S-19264T (=DSM 44701T), isolated from a smear-ripened cheese.</title>
        <authorList>
            <consortium name="US DOE Joint Genome Institute (JGI-PGF)"/>
            <person name="Walter F."/>
            <person name="Albersmeier A."/>
            <person name="Kalinowski J."/>
            <person name="Ruckert C."/>
        </authorList>
    </citation>
    <scope>NUCLEOTIDE SEQUENCE</scope>
    <source>
        <strain evidence="5">JCM 4633</strain>
    </source>
</reference>
<evidence type="ECO:0000256" key="4">
    <source>
        <dbReference type="ARBA" id="ARBA00022801"/>
    </source>
</evidence>
<dbReference type="EMBL" id="BMVB01000044">
    <property type="protein sequence ID" value="GHC74022.1"/>
    <property type="molecule type" value="Genomic_DNA"/>
</dbReference>
<name>A0A918U2D6_STRCJ</name>
<evidence type="ECO:0000256" key="2">
    <source>
        <dbReference type="ARBA" id="ARBA00022670"/>
    </source>
</evidence>